<sequence length="317" mass="34665">MASVFDSVHVFAGFCSGIPSSCSSISSSISFISVIGWPVNGRKEFSRRRNDRKSNAGGCRAMVQRTLQGASANYAKEMERLSAKESLLLAVSLRIFKDCGGLTSLITGKTTDMQRIDVNERIIGLERLNPTPRPTTSSSLEGQWNFEWFGVGSPGSFAARFLFERFPSTLANLLGMDMLIKEGYAKTTANVKLLNSIESKFILNAKLSVEGPLRLKEEYVEGVLESLVVSEEAVPKQLKGVFGQAVGTLQQLPIPISDAIANGLKLPLSGTFQRLFMVSYLDEEILIIRDTSGIPDVLTRLDGPPTPMVEPITEYES</sequence>
<feature type="domain" description="Plastid lipid-associated protein/fibrillin conserved" evidence="4">
    <location>
        <begin position="110"/>
        <end position="293"/>
    </location>
</feature>
<evidence type="ECO:0000313" key="6">
    <source>
        <dbReference type="Proteomes" id="UP000655225"/>
    </source>
</evidence>
<proteinExistence type="predicted"/>
<evidence type="ECO:0000259" key="4">
    <source>
        <dbReference type="Pfam" id="PF04755"/>
    </source>
</evidence>
<dbReference type="PANTHER" id="PTHR31906">
    <property type="entry name" value="PLASTID-LIPID-ASSOCIATED PROTEIN 4, CHLOROPLASTIC-RELATED"/>
    <property type="match status" value="1"/>
</dbReference>
<keyword evidence="2" id="KW-0934">Plastid</keyword>
<comment type="caution">
    <text evidence="5">The sequence shown here is derived from an EMBL/GenBank/DDBJ whole genome shotgun (WGS) entry which is preliminary data.</text>
</comment>
<keyword evidence="3" id="KW-0809">Transit peptide</keyword>
<evidence type="ECO:0000313" key="5">
    <source>
        <dbReference type="EMBL" id="KAF8395913.1"/>
    </source>
</evidence>
<dbReference type="InterPro" id="IPR039633">
    <property type="entry name" value="PAP"/>
</dbReference>
<dbReference type="InterPro" id="IPR006843">
    <property type="entry name" value="PAP/fibrillin_dom"/>
</dbReference>
<evidence type="ECO:0000256" key="2">
    <source>
        <dbReference type="ARBA" id="ARBA00022640"/>
    </source>
</evidence>
<dbReference type="AlphaFoldDB" id="A0A835D9I0"/>
<dbReference type="OMA" id="FEYATIS"/>
<protein>
    <recommendedName>
        <fullName evidence="4">Plastid lipid-associated protein/fibrillin conserved domain-containing protein</fullName>
    </recommendedName>
</protein>
<name>A0A835D9I0_TETSI</name>
<gene>
    <name evidence="5" type="ORF">HHK36_019868</name>
</gene>
<dbReference type="GO" id="GO:0009536">
    <property type="term" value="C:plastid"/>
    <property type="evidence" value="ECO:0007669"/>
    <property type="project" value="UniProtKB-SubCell"/>
</dbReference>
<evidence type="ECO:0000256" key="3">
    <source>
        <dbReference type="ARBA" id="ARBA00022946"/>
    </source>
</evidence>
<evidence type="ECO:0000256" key="1">
    <source>
        <dbReference type="ARBA" id="ARBA00004474"/>
    </source>
</evidence>
<dbReference type="Pfam" id="PF04755">
    <property type="entry name" value="PAP_fibrillin"/>
    <property type="match status" value="1"/>
</dbReference>
<keyword evidence="6" id="KW-1185">Reference proteome</keyword>
<organism evidence="5 6">
    <name type="scientific">Tetracentron sinense</name>
    <name type="common">Spur-leaf</name>
    <dbReference type="NCBI Taxonomy" id="13715"/>
    <lineage>
        <taxon>Eukaryota</taxon>
        <taxon>Viridiplantae</taxon>
        <taxon>Streptophyta</taxon>
        <taxon>Embryophyta</taxon>
        <taxon>Tracheophyta</taxon>
        <taxon>Spermatophyta</taxon>
        <taxon>Magnoliopsida</taxon>
        <taxon>Trochodendrales</taxon>
        <taxon>Trochodendraceae</taxon>
        <taxon>Tetracentron</taxon>
    </lineage>
</organism>
<dbReference type="EMBL" id="JABCRI010000013">
    <property type="protein sequence ID" value="KAF8395913.1"/>
    <property type="molecule type" value="Genomic_DNA"/>
</dbReference>
<reference evidence="5 6" key="1">
    <citation type="submission" date="2020-04" db="EMBL/GenBank/DDBJ databases">
        <title>Plant Genome Project.</title>
        <authorList>
            <person name="Zhang R.-G."/>
        </authorList>
    </citation>
    <scope>NUCLEOTIDE SEQUENCE [LARGE SCALE GENOMIC DNA]</scope>
    <source>
        <strain evidence="5">YNK0</strain>
        <tissue evidence="5">Leaf</tissue>
    </source>
</reference>
<dbReference type="OrthoDB" id="2015720at2759"/>
<dbReference type="Proteomes" id="UP000655225">
    <property type="component" value="Unassembled WGS sequence"/>
</dbReference>
<comment type="subcellular location">
    <subcellularLocation>
        <location evidence="1">Plastid</location>
    </subcellularLocation>
</comment>
<accession>A0A835D9I0</accession>